<dbReference type="OrthoDB" id="9776898at2"/>
<dbReference type="PANTHER" id="PTHR47017">
    <property type="entry name" value="ACYL-COA"/>
    <property type="match status" value="1"/>
</dbReference>
<protein>
    <recommendedName>
        <fullName evidence="3">N-acetyltransferase</fullName>
    </recommendedName>
</protein>
<dbReference type="InterPro" id="IPR016181">
    <property type="entry name" value="Acyl_CoA_acyltransferase"/>
</dbReference>
<reference evidence="1 2" key="1">
    <citation type="submission" date="2019-07" db="EMBL/GenBank/DDBJ databases">
        <title>Whole genome shotgun sequence of Halomonas variabilis NBRC 102410.</title>
        <authorList>
            <person name="Hosoyama A."/>
            <person name="Uohara A."/>
            <person name="Ohji S."/>
            <person name="Ichikawa N."/>
        </authorList>
    </citation>
    <scope>NUCLEOTIDE SEQUENCE [LARGE SCALE GENOMIC DNA]</scope>
    <source>
        <strain evidence="1 2">NBRC 102410</strain>
    </source>
</reference>
<dbReference type="SUPFAM" id="SSF55729">
    <property type="entry name" value="Acyl-CoA N-acyltransferases (Nat)"/>
    <property type="match status" value="1"/>
</dbReference>
<dbReference type="AlphaFoldDB" id="A0A511UMR6"/>
<dbReference type="Proteomes" id="UP000321303">
    <property type="component" value="Unassembled WGS sequence"/>
</dbReference>
<dbReference type="RefSeq" id="WP_146873498.1">
    <property type="nucleotide sequence ID" value="NZ_BJXV01000004.1"/>
</dbReference>
<evidence type="ECO:0008006" key="3">
    <source>
        <dbReference type="Google" id="ProtNLM"/>
    </source>
</evidence>
<dbReference type="EMBL" id="BJXV01000004">
    <property type="protein sequence ID" value="GEN27331.1"/>
    <property type="molecule type" value="Genomic_DNA"/>
</dbReference>
<dbReference type="InterPro" id="IPR007434">
    <property type="entry name" value="FemAB-like"/>
</dbReference>
<name>A0A511UMR6_9GAMM</name>
<dbReference type="Pfam" id="PF04339">
    <property type="entry name" value="FemAB_like"/>
    <property type="match status" value="1"/>
</dbReference>
<accession>A0A511UMR6</accession>
<dbReference type="PANTHER" id="PTHR47017:SF1">
    <property type="entry name" value="ACYL-COA"/>
    <property type="match status" value="1"/>
</dbReference>
<comment type="caution">
    <text evidence="1">The sequence shown here is derived from an EMBL/GenBank/DDBJ whole genome shotgun (WGS) entry which is preliminary data.</text>
</comment>
<sequence length="383" mass="43194">MPSRPLSLTILPAIGAVTASQWDSLVDHDHPFLRHAFLHALEASGSVSEATGWEPCHLSVWQGEQLVAAMPMYRKHHSYGEYVFDWGWADALERAGGSYYPKALSAVPFTPVPGARTLIAKHADAGAVRAMLAEAWREQCQRLELSSWHLLFADEADVSAWQAQCPELITREGVQFQWRDRGFGDFDGFLASLTSKRRKMIKRERRLVAEQGLTVRRLEGDAITPAAMAHFFGCYTITYHERGRPPYLNHDFFERLRQTMPEALVLVQAYIDERPVAAALYFRGANSLYGRYWGSEIVADCLHFEVCYYQGLEHCLQSGLTLFDPGTQGEHKLVRGFAPQRVRSLHYISHPGLAAGVAQFCRQEGEQVSAYREAAHQALPFKL</sequence>
<gene>
    <name evidence="1" type="ORF">HVA01_09770</name>
</gene>
<evidence type="ECO:0000313" key="1">
    <source>
        <dbReference type="EMBL" id="GEN27331.1"/>
    </source>
</evidence>
<keyword evidence="2" id="KW-1185">Reference proteome</keyword>
<proteinExistence type="predicted"/>
<organism evidence="1 2">
    <name type="scientific">Halovibrio variabilis</name>
    <dbReference type="NCBI Taxonomy" id="31910"/>
    <lineage>
        <taxon>Bacteria</taxon>
        <taxon>Pseudomonadati</taxon>
        <taxon>Pseudomonadota</taxon>
        <taxon>Gammaproteobacteria</taxon>
        <taxon>Oceanospirillales</taxon>
        <taxon>Halomonadaceae</taxon>
        <taxon>Halovibrio</taxon>
    </lineage>
</organism>
<dbReference type="Gene3D" id="3.40.630.30">
    <property type="match status" value="1"/>
</dbReference>
<evidence type="ECO:0000313" key="2">
    <source>
        <dbReference type="Proteomes" id="UP000321303"/>
    </source>
</evidence>